<accession>A0AAU9TFA4</accession>
<keyword evidence="3" id="KW-1185">Reference proteome</keyword>
<proteinExistence type="predicted"/>
<organism evidence="2 3">
    <name type="scientific">Euphydryas editha</name>
    <name type="common">Edith's checkerspot</name>
    <dbReference type="NCBI Taxonomy" id="104508"/>
    <lineage>
        <taxon>Eukaryota</taxon>
        <taxon>Metazoa</taxon>
        <taxon>Ecdysozoa</taxon>
        <taxon>Arthropoda</taxon>
        <taxon>Hexapoda</taxon>
        <taxon>Insecta</taxon>
        <taxon>Pterygota</taxon>
        <taxon>Neoptera</taxon>
        <taxon>Endopterygota</taxon>
        <taxon>Lepidoptera</taxon>
        <taxon>Glossata</taxon>
        <taxon>Ditrysia</taxon>
        <taxon>Papilionoidea</taxon>
        <taxon>Nymphalidae</taxon>
        <taxon>Nymphalinae</taxon>
        <taxon>Euphydryas</taxon>
    </lineage>
</organism>
<name>A0AAU9TFA4_EUPED</name>
<feature type="coiled-coil region" evidence="1">
    <location>
        <begin position="150"/>
        <end position="177"/>
    </location>
</feature>
<comment type="caution">
    <text evidence="2">The sequence shown here is derived from an EMBL/GenBank/DDBJ whole genome shotgun (WGS) entry which is preliminary data.</text>
</comment>
<keyword evidence="1" id="KW-0175">Coiled coil</keyword>
<reference evidence="2" key="1">
    <citation type="submission" date="2022-03" db="EMBL/GenBank/DDBJ databases">
        <authorList>
            <person name="Tunstrom K."/>
        </authorList>
    </citation>
    <scope>NUCLEOTIDE SEQUENCE</scope>
</reference>
<gene>
    <name evidence="2" type="ORF">EEDITHA_LOCUS965</name>
</gene>
<evidence type="ECO:0000256" key="1">
    <source>
        <dbReference type="SAM" id="Coils"/>
    </source>
</evidence>
<evidence type="ECO:0000313" key="3">
    <source>
        <dbReference type="Proteomes" id="UP001153954"/>
    </source>
</evidence>
<dbReference type="EMBL" id="CAKOGL010000003">
    <property type="protein sequence ID" value="CAH2084396.1"/>
    <property type="molecule type" value="Genomic_DNA"/>
</dbReference>
<dbReference type="AlphaFoldDB" id="A0AAU9TFA4"/>
<sequence length="234" mass="27045">MEDNIFVEEKPTTSIIPTELTTTQIIEEGPRVCPLCSSEIRYFFINLNEKMLMCENMECEFPFGYEELQFLRLDNDEDMSDIISIQTKPTRMSPLPSGSVVSTAAWSEIDKMNRVYDSEDSQLDPRTFEIPSQRNKKRNKKNTKQSQILINKHVEDIKSLNMELMEISETNEIIKNEKWIKNLMSLQGKSGVNLLKPEELERVKKDNKELKIDIDTNGNNNMSSIKIQIAESNA</sequence>
<evidence type="ECO:0000313" key="2">
    <source>
        <dbReference type="EMBL" id="CAH2084396.1"/>
    </source>
</evidence>
<dbReference type="Proteomes" id="UP001153954">
    <property type="component" value="Unassembled WGS sequence"/>
</dbReference>
<protein>
    <submittedName>
        <fullName evidence="2">Uncharacterized protein</fullName>
    </submittedName>
</protein>